<reference evidence="1" key="1">
    <citation type="submission" date="2019-11" db="EMBL/GenBank/DDBJ databases">
        <authorList>
            <person name="Feng L."/>
        </authorList>
    </citation>
    <scope>NUCLEOTIDE SEQUENCE</scope>
    <source>
        <strain evidence="1">CTertiumLFYP3</strain>
    </source>
</reference>
<organism evidence="1">
    <name type="scientific">Clostridium tertium</name>
    <dbReference type="NCBI Taxonomy" id="1559"/>
    <lineage>
        <taxon>Bacteria</taxon>
        <taxon>Bacillati</taxon>
        <taxon>Bacillota</taxon>
        <taxon>Clostridia</taxon>
        <taxon>Eubacteriales</taxon>
        <taxon>Clostridiaceae</taxon>
        <taxon>Clostridium</taxon>
    </lineage>
</organism>
<sequence>MKYDLNIYELGQLLTKLTKNYKVELLSKAKLSGGWMTITGEVDIVSVPDDKVVLKGNNIITINIKDKDCKGSYIKITGAKNGSFNIDIANTKYKEFGATGLNLNKVKINENECKLRIDEDMIFTIRNARLQDIEALI</sequence>
<gene>
    <name evidence="1" type="ORF">CTLFYP3_01477</name>
</gene>
<dbReference type="RefSeq" id="WP_156625984.1">
    <property type="nucleotide sequence ID" value="NZ_CACRTO010000014.1"/>
</dbReference>
<evidence type="ECO:0000313" key="1">
    <source>
        <dbReference type="EMBL" id="VYU10219.1"/>
    </source>
</evidence>
<protein>
    <submittedName>
        <fullName evidence="1">Uncharacterized protein</fullName>
    </submittedName>
</protein>
<dbReference type="AlphaFoldDB" id="A0A6N3C5C1"/>
<dbReference type="EMBL" id="CACRTO010000014">
    <property type="protein sequence ID" value="VYU10219.1"/>
    <property type="molecule type" value="Genomic_DNA"/>
</dbReference>
<proteinExistence type="predicted"/>
<accession>A0A6N3C5C1</accession>
<name>A0A6N3C5C1_9CLOT</name>